<dbReference type="NCBIfam" id="TIGR04023">
    <property type="entry name" value="PPOX_MSMEG_5819"/>
    <property type="match status" value="1"/>
</dbReference>
<dbReference type="SUPFAM" id="SSF50475">
    <property type="entry name" value="FMN-binding split barrel"/>
    <property type="match status" value="1"/>
</dbReference>
<dbReference type="InterPro" id="IPR012349">
    <property type="entry name" value="Split_barrel_FMN-bd"/>
</dbReference>
<accession>A0A263D282</accession>
<dbReference type="GO" id="GO:0005829">
    <property type="term" value="C:cytosol"/>
    <property type="evidence" value="ECO:0007669"/>
    <property type="project" value="TreeGrafter"/>
</dbReference>
<sequence length="144" mass="15682">MGLTEVERTYLAGQSIGRLATVGPDGVPQIRPVGFRLNADGTIDIGGPENARSQKYRNAQSRPRAAFVVDDMTPDDPGEVSPGWGRGVEIRGDVEVLSVRDIPVAPGFFSHDVIRLHPRRVISWAIDHEQPKGTSRTVARESAE</sequence>
<dbReference type="PANTHER" id="PTHR35176:SF6">
    <property type="entry name" value="HEME OXYGENASE HI_0854-RELATED"/>
    <property type="match status" value="1"/>
</dbReference>
<keyword evidence="4" id="KW-1185">Reference proteome</keyword>
<dbReference type="InterPro" id="IPR024031">
    <property type="entry name" value="MSMEG_5819/OxyR"/>
</dbReference>
<evidence type="ECO:0000313" key="3">
    <source>
        <dbReference type="EMBL" id="OZM72563.1"/>
    </source>
</evidence>
<keyword evidence="1" id="KW-0560">Oxidoreductase</keyword>
<comment type="caution">
    <text evidence="3">The sequence shown here is derived from an EMBL/GenBank/DDBJ whole genome shotgun (WGS) entry which is preliminary data.</text>
</comment>
<dbReference type="Proteomes" id="UP000242444">
    <property type="component" value="Unassembled WGS sequence"/>
</dbReference>
<dbReference type="GO" id="GO:0070967">
    <property type="term" value="F:coenzyme F420 binding"/>
    <property type="evidence" value="ECO:0007669"/>
    <property type="project" value="TreeGrafter"/>
</dbReference>
<dbReference type="Gene3D" id="2.30.110.10">
    <property type="entry name" value="Electron Transport, Fmn-binding Protein, Chain A"/>
    <property type="match status" value="1"/>
</dbReference>
<reference evidence="3 4" key="1">
    <citation type="submission" date="2017-07" db="EMBL/GenBank/DDBJ databases">
        <title>Amycolatopsis antarcticus sp. nov., isolated from the surface of an Antarcticus brown macroalga.</title>
        <authorList>
            <person name="Wang J."/>
            <person name="Leiva S."/>
            <person name="Huang J."/>
            <person name="Huang Y."/>
        </authorList>
    </citation>
    <scope>NUCLEOTIDE SEQUENCE [LARGE SCALE GENOMIC DNA]</scope>
    <source>
        <strain evidence="3 4">AU-G6</strain>
    </source>
</reference>
<dbReference type="Pfam" id="PF01243">
    <property type="entry name" value="PNPOx_N"/>
    <property type="match status" value="1"/>
</dbReference>
<feature type="domain" description="Pyridoxamine 5'-phosphate oxidase N-terminal" evidence="2">
    <location>
        <begin position="4"/>
        <end position="124"/>
    </location>
</feature>
<dbReference type="InterPro" id="IPR052019">
    <property type="entry name" value="F420H2_bilvrd_red/Heme_oxyg"/>
</dbReference>
<gene>
    <name evidence="3" type="ORF">CFN78_13000</name>
</gene>
<dbReference type="PANTHER" id="PTHR35176">
    <property type="entry name" value="HEME OXYGENASE HI_0854-RELATED"/>
    <property type="match status" value="1"/>
</dbReference>
<evidence type="ECO:0000313" key="4">
    <source>
        <dbReference type="Proteomes" id="UP000242444"/>
    </source>
</evidence>
<dbReference type="AlphaFoldDB" id="A0A263D282"/>
<dbReference type="RefSeq" id="WP_094863040.1">
    <property type="nucleotide sequence ID" value="NZ_NKYE01000007.1"/>
</dbReference>
<name>A0A263D282_9PSEU</name>
<organism evidence="3 4">
    <name type="scientific">Amycolatopsis antarctica</name>
    <dbReference type="NCBI Taxonomy" id="1854586"/>
    <lineage>
        <taxon>Bacteria</taxon>
        <taxon>Bacillati</taxon>
        <taxon>Actinomycetota</taxon>
        <taxon>Actinomycetes</taxon>
        <taxon>Pseudonocardiales</taxon>
        <taxon>Pseudonocardiaceae</taxon>
        <taxon>Amycolatopsis</taxon>
    </lineage>
</organism>
<dbReference type="EMBL" id="NKYE01000007">
    <property type="protein sequence ID" value="OZM72563.1"/>
    <property type="molecule type" value="Genomic_DNA"/>
</dbReference>
<proteinExistence type="predicted"/>
<evidence type="ECO:0000256" key="1">
    <source>
        <dbReference type="ARBA" id="ARBA00023002"/>
    </source>
</evidence>
<dbReference type="InterPro" id="IPR011576">
    <property type="entry name" value="Pyridox_Oxase_N"/>
</dbReference>
<dbReference type="GO" id="GO:0016627">
    <property type="term" value="F:oxidoreductase activity, acting on the CH-CH group of donors"/>
    <property type="evidence" value="ECO:0007669"/>
    <property type="project" value="TreeGrafter"/>
</dbReference>
<protein>
    <submittedName>
        <fullName evidence="3">Pyridoxamine 5'-phosphate oxidase</fullName>
    </submittedName>
</protein>
<dbReference type="InParanoid" id="A0A263D282"/>
<evidence type="ECO:0000259" key="2">
    <source>
        <dbReference type="Pfam" id="PF01243"/>
    </source>
</evidence>
<dbReference type="OrthoDB" id="3693562at2"/>